<dbReference type="Proteomes" id="UP000001062">
    <property type="component" value="Chromosome"/>
</dbReference>
<dbReference type="GO" id="GO:0006355">
    <property type="term" value="P:regulation of DNA-templated transcription"/>
    <property type="evidence" value="ECO:0007669"/>
    <property type="project" value="InterPro"/>
</dbReference>
<dbReference type="STRING" id="717774.Marme_4096"/>
<dbReference type="eggNOG" id="COG2197">
    <property type="taxonomic scope" value="Bacteria"/>
</dbReference>
<dbReference type="PANTHER" id="PTHR44688:SF16">
    <property type="entry name" value="DNA-BINDING TRANSCRIPTIONAL ACTIVATOR DEVR_DOSR"/>
    <property type="match status" value="1"/>
</dbReference>
<evidence type="ECO:0000313" key="5">
    <source>
        <dbReference type="EMBL" id="ADZ93296.1"/>
    </source>
</evidence>
<dbReference type="PROSITE" id="PS50043">
    <property type="entry name" value="HTH_LUXR_2"/>
    <property type="match status" value="1"/>
</dbReference>
<evidence type="ECO:0000256" key="2">
    <source>
        <dbReference type="ARBA" id="ARBA00023125"/>
    </source>
</evidence>
<dbReference type="GO" id="GO:0003677">
    <property type="term" value="F:DNA binding"/>
    <property type="evidence" value="ECO:0007669"/>
    <property type="project" value="UniProtKB-KW"/>
</dbReference>
<organism evidence="5 6">
    <name type="scientific">Marinomonas mediterranea (strain ATCC 700492 / JCM 21426 / NBRC 103028 / MMB-1)</name>
    <dbReference type="NCBI Taxonomy" id="717774"/>
    <lineage>
        <taxon>Bacteria</taxon>
        <taxon>Pseudomonadati</taxon>
        <taxon>Pseudomonadota</taxon>
        <taxon>Gammaproteobacteria</taxon>
        <taxon>Oceanospirillales</taxon>
        <taxon>Oceanospirillaceae</taxon>
        <taxon>Marinomonas</taxon>
    </lineage>
</organism>
<evidence type="ECO:0000256" key="3">
    <source>
        <dbReference type="ARBA" id="ARBA00023163"/>
    </source>
</evidence>
<keyword evidence="1" id="KW-0805">Transcription regulation</keyword>
<evidence type="ECO:0000313" key="6">
    <source>
        <dbReference type="Proteomes" id="UP000001062"/>
    </source>
</evidence>
<dbReference type="PATRIC" id="fig|717774.3.peg.4240"/>
<dbReference type="PROSITE" id="PS00622">
    <property type="entry name" value="HTH_LUXR_1"/>
    <property type="match status" value="1"/>
</dbReference>
<keyword evidence="6" id="KW-1185">Reference proteome</keyword>
<dbReference type="AlphaFoldDB" id="F2K082"/>
<name>F2K082_MARM1</name>
<accession>F2K082</accession>
<dbReference type="HOGENOM" id="CLU_1093286_0_0_6"/>
<dbReference type="Pfam" id="PF00196">
    <property type="entry name" value="GerE"/>
    <property type="match status" value="1"/>
</dbReference>
<evidence type="ECO:0000259" key="4">
    <source>
        <dbReference type="PROSITE" id="PS50043"/>
    </source>
</evidence>
<dbReference type="SMART" id="SM00421">
    <property type="entry name" value="HTH_LUXR"/>
    <property type="match status" value="1"/>
</dbReference>
<dbReference type="InterPro" id="IPR036388">
    <property type="entry name" value="WH-like_DNA-bd_sf"/>
</dbReference>
<sequence length="254" mass="28047">MFYGEPYWALGSSDLHAEVSGLIRSFSNEKGITRRTHMAMLIEKSNELEVVLQSIQQIKQATSGASFNEVLFNKSVGSITKKEVALLRVEKKTWHVDFQLNLSFPPSLLSAFLSVAKEFNFNSEADIKALGRSLCSNTDIDIQDLNNADSKYFTVVAARRTSSQCNCHLIELIMPYLHSACSAASRIQRKSSSPINVLTSREREVLNWISSGKTNGEISMILGISPNTVKNHVASILGKLNAPNRLAATALTRL</sequence>
<dbReference type="PANTHER" id="PTHR44688">
    <property type="entry name" value="DNA-BINDING TRANSCRIPTIONAL ACTIVATOR DEVR_DOSR"/>
    <property type="match status" value="1"/>
</dbReference>
<gene>
    <name evidence="5" type="ordered locus">Marme_4096</name>
</gene>
<dbReference type="InterPro" id="IPR016032">
    <property type="entry name" value="Sig_transdc_resp-reg_C-effctor"/>
</dbReference>
<dbReference type="InterPro" id="IPR000792">
    <property type="entry name" value="Tscrpt_reg_LuxR_C"/>
</dbReference>
<reference evidence="5 6" key="1">
    <citation type="journal article" date="2012" name="Stand. Genomic Sci.">
        <title>Complete genome sequence of the melanogenic marine bacterium Marinomonas mediterranea type strain (MMB-1(T)).</title>
        <authorList>
            <person name="Lucas-Elio P."/>
            <person name="Goodwin L."/>
            <person name="Woyke T."/>
            <person name="Pitluck S."/>
            <person name="Nolan M."/>
            <person name="Kyrpides N.C."/>
            <person name="Detter J.C."/>
            <person name="Copeland A."/>
            <person name="Teshima H."/>
            <person name="Bruce D."/>
            <person name="Detter C."/>
            <person name="Tapia R."/>
            <person name="Han S."/>
            <person name="Land M.L."/>
            <person name="Ivanova N."/>
            <person name="Mikhailova N."/>
            <person name="Johnston A.W."/>
            <person name="Sanchez-Amat A."/>
        </authorList>
    </citation>
    <scope>NUCLEOTIDE SEQUENCE [LARGE SCALE GENOMIC DNA]</scope>
    <source>
        <strain evidence="6">ATCC 700492 / JCM 21426 / NBRC 103028 / MMB-1</strain>
    </source>
</reference>
<keyword evidence="3" id="KW-0804">Transcription</keyword>
<evidence type="ECO:0000256" key="1">
    <source>
        <dbReference type="ARBA" id="ARBA00023015"/>
    </source>
</evidence>
<proteinExistence type="predicted"/>
<keyword evidence="2" id="KW-0238">DNA-binding</keyword>
<dbReference type="Gene3D" id="1.10.10.10">
    <property type="entry name" value="Winged helix-like DNA-binding domain superfamily/Winged helix DNA-binding domain"/>
    <property type="match status" value="1"/>
</dbReference>
<dbReference type="OrthoDB" id="9774661at2"/>
<dbReference type="SUPFAM" id="SSF46894">
    <property type="entry name" value="C-terminal effector domain of the bipartite response regulators"/>
    <property type="match status" value="1"/>
</dbReference>
<dbReference type="CDD" id="cd06170">
    <property type="entry name" value="LuxR_C_like"/>
    <property type="match status" value="1"/>
</dbReference>
<dbReference type="KEGG" id="mme:Marme_4096"/>
<dbReference type="EMBL" id="CP002583">
    <property type="protein sequence ID" value="ADZ93296.1"/>
    <property type="molecule type" value="Genomic_DNA"/>
</dbReference>
<protein>
    <submittedName>
        <fullName evidence="5">Transcriptional regulator, LuxR family</fullName>
    </submittedName>
</protein>
<dbReference type="PRINTS" id="PR00038">
    <property type="entry name" value="HTHLUXR"/>
</dbReference>
<feature type="domain" description="HTH luxR-type" evidence="4">
    <location>
        <begin position="191"/>
        <end position="254"/>
    </location>
</feature>